<organism evidence="10 11">
    <name type="scientific">Paenibacillus sedimenti</name>
    <dbReference type="NCBI Taxonomy" id="2770274"/>
    <lineage>
        <taxon>Bacteria</taxon>
        <taxon>Bacillati</taxon>
        <taxon>Bacillota</taxon>
        <taxon>Bacilli</taxon>
        <taxon>Bacillales</taxon>
        <taxon>Paenibacillaceae</taxon>
        <taxon>Paenibacillus</taxon>
    </lineage>
</organism>
<keyword evidence="3 8" id="KW-0479">Metal-binding</keyword>
<dbReference type="Pfam" id="PF12804">
    <property type="entry name" value="NTP_transf_3"/>
    <property type="match status" value="1"/>
</dbReference>
<accession>A0A926QM58</accession>
<evidence type="ECO:0000256" key="3">
    <source>
        <dbReference type="ARBA" id="ARBA00022723"/>
    </source>
</evidence>
<comment type="caution">
    <text evidence="10">The sequence shown here is derived from an EMBL/GenBank/DDBJ whole genome shotgun (WGS) entry which is preliminary data.</text>
</comment>
<dbReference type="PANTHER" id="PTHR19136">
    <property type="entry name" value="MOLYBDENUM COFACTOR GUANYLYLTRANSFERASE"/>
    <property type="match status" value="1"/>
</dbReference>
<feature type="binding site" evidence="8">
    <location>
        <position position="101"/>
    </location>
    <ligand>
        <name>GTP</name>
        <dbReference type="ChEBI" id="CHEBI:37565"/>
    </ligand>
</feature>
<protein>
    <recommendedName>
        <fullName evidence="8">Probable molybdenum cofactor guanylyltransferase</fullName>
        <shortName evidence="8">MoCo guanylyltransferase</shortName>
        <ecNumber evidence="8">2.7.7.77</ecNumber>
    </recommendedName>
    <alternativeName>
        <fullName evidence="8">GTP:molybdopterin guanylyltransferase</fullName>
    </alternativeName>
    <alternativeName>
        <fullName evidence="8">Mo-MPT guanylyltransferase</fullName>
    </alternativeName>
    <alternativeName>
        <fullName evidence="8">Molybdopterin guanylyltransferase</fullName>
    </alternativeName>
    <alternativeName>
        <fullName evidence="8">Molybdopterin-guanine dinucleotide synthase</fullName>
        <shortName evidence="8">MGD synthase</shortName>
    </alternativeName>
</protein>
<dbReference type="RefSeq" id="WP_188177352.1">
    <property type="nucleotide sequence ID" value="NZ_JACVVD010000011.1"/>
</dbReference>
<keyword evidence="2 8" id="KW-0808">Transferase</keyword>
<evidence type="ECO:0000313" key="11">
    <source>
        <dbReference type="Proteomes" id="UP000650466"/>
    </source>
</evidence>
<dbReference type="GO" id="GO:0061603">
    <property type="term" value="F:molybdenum cofactor guanylyltransferase activity"/>
    <property type="evidence" value="ECO:0007669"/>
    <property type="project" value="UniProtKB-EC"/>
</dbReference>
<dbReference type="PANTHER" id="PTHR19136:SF81">
    <property type="entry name" value="MOLYBDENUM COFACTOR GUANYLYLTRANSFERASE"/>
    <property type="match status" value="1"/>
</dbReference>
<keyword evidence="10" id="KW-0548">Nucleotidyltransferase</keyword>
<dbReference type="AlphaFoldDB" id="A0A926QM58"/>
<keyword evidence="6 8" id="KW-0342">GTP-binding</keyword>
<comment type="caution">
    <text evidence="8">Lacks conserved residue(s) required for the propagation of feature annotation.</text>
</comment>
<keyword evidence="11" id="KW-1185">Reference proteome</keyword>
<feature type="binding site" evidence="8">
    <location>
        <position position="72"/>
    </location>
    <ligand>
        <name>GTP</name>
        <dbReference type="ChEBI" id="CHEBI:37565"/>
    </ligand>
</feature>
<feature type="binding site" evidence="8">
    <location>
        <begin position="7"/>
        <end position="9"/>
    </location>
    <ligand>
        <name>GTP</name>
        <dbReference type="ChEBI" id="CHEBI:37565"/>
    </ligand>
</feature>
<feature type="binding site" evidence="8">
    <location>
        <position position="101"/>
    </location>
    <ligand>
        <name>Mg(2+)</name>
        <dbReference type="ChEBI" id="CHEBI:18420"/>
    </ligand>
</feature>
<evidence type="ECO:0000256" key="8">
    <source>
        <dbReference type="HAMAP-Rule" id="MF_00316"/>
    </source>
</evidence>
<dbReference type="SUPFAM" id="SSF53448">
    <property type="entry name" value="Nucleotide-diphospho-sugar transferases"/>
    <property type="match status" value="1"/>
</dbReference>
<evidence type="ECO:0000256" key="5">
    <source>
        <dbReference type="ARBA" id="ARBA00022842"/>
    </source>
</evidence>
<keyword evidence="7 8" id="KW-0501">Molybdenum cofactor biosynthesis</keyword>
<dbReference type="CDD" id="cd02503">
    <property type="entry name" value="MobA"/>
    <property type="match status" value="1"/>
</dbReference>
<keyword evidence="4 8" id="KW-0547">Nucleotide-binding</keyword>
<evidence type="ECO:0000256" key="1">
    <source>
        <dbReference type="ARBA" id="ARBA00022490"/>
    </source>
</evidence>
<dbReference type="GO" id="GO:0005737">
    <property type="term" value="C:cytoplasm"/>
    <property type="evidence" value="ECO:0007669"/>
    <property type="project" value="UniProtKB-SubCell"/>
</dbReference>
<dbReference type="EMBL" id="JACVVD010000011">
    <property type="protein sequence ID" value="MBD0383578.1"/>
    <property type="molecule type" value="Genomic_DNA"/>
</dbReference>
<dbReference type="Gene3D" id="3.90.550.10">
    <property type="entry name" value="Spore Coat Polysaccharide Biosynthesis Protein SpsA, Chain A"/>
    <property type="match status" value="1"/>
</dbReference>
<reference evidence="10" key="1">
    <citation type="submission" date="2020-09" db="EMBL/GenBank/DDBJ databases">
        <title>Draft Genome Sequence of Paenibacillus sp. WST5.</title>
        <authorList>
            <person name="Bao Z."/>
        </authorList>
    </citation>
    <scope>NUCLEOTIDE SEQUENCE</scope>
    <source>
        <strain evidence="10">WST5</strain>
    </source>
</reference>
<evidence type="ECO:0000256" key="6">
    <source>
        <dbReference type="ARBA" id="ARBA00023134"/>
    </source>
</evidence>
<dbReference type="GO" id="GO:0006777">
    <property type="term" value="P:Mo-molybdopterin cofactor biosynthetic process"/>
    <property type="evidence" value="ECO:0007669"/>
    <property type="project" value="UniProtKB-KW"/>
</dbReference>
<comment type="similarity">
    <text evidence="8">Belongs to the MobA family.</text>
</comment>
<feature type="domain" description="MobA-like NTP transferase" evidence="9">
    <location>
        <begin position="4"/>
        <end position="164"/>
    </location>
</feature>
<evidence type="ECO:0000259" key="9">
    <source>
        <dbReference type="Pfam" id="PF12804"/>
    </source>
</evidence>
<comment type="function">
    <text evidence="8">Transfers a GMP moiety from GTP to Mo-molybdopterin (Mo-MPT) cofactor (Moco or molybdenum cofactor) to form Mo-molybdopterin guanine dinucleotide (Mo-MGD) cofactor.</text>
</comment>
<keyword evidence="5 8" id="KW-0460">Magnesium</keyword>
<name>A0A926QM58_9BACL</name>
<gene>
    <name evidence="8" type="primary">mobA</name>
    <name evidence="10" type="ORF">ICC18_26080</name>
</gene>
<sequence length="202" mass="22076">MMTGVILAGGLNRRMGGRLKALLPISGKPLILRQLEEMASCCKEILVVTNNPEVLSPILDTFSDVKVRTIRDRFVQTGPLGGIHAACLEASEPLLWVVGCDMPCLSAAAAEAMSMQCMDKGSDAVVPVIDGRVHPLHGIYTRQVGAEAEALLAHEQYRLMGLLQRIDCQEAEQDFFMEKGISTRFVLNVNTPEDYEVVLGFC</sequence>
<dbReference type="HAMAP" id="MF_00316">
    <property type="entry name" value="MobA"/>
    <property type="match status" value="1"/>
</dbReference>
<comment type="subcellular location">
    <subcellularLocation>
        <location evidence="8">Cytoplasm</location>
    </subcellularLocation>
</comment>
<evidence type="ECO:0000256" key="2">
    <source>
        <dbReference type="ARBA" id="ARBA00022679"/>
    </source>
</evidence>
<dbReference type="InterPro" id="IPR029044">
    <property type="entry name" value="Nucleotide-diphossugar_trans"/>
</dbReference>
<keyword evidence="1 8" id="KW-0963">Cytoplasm</keyword>
<dbReference type="InterPro" id="IPR025877">
    <property type="entry name" value="MobA-like_NTP_Trfase"/>
</dbReference>
<feature type="binding site" evidence="8">
    <location>
        <position position="20"/>
    </location>
    <ligand>
        <name>GTP</name>
        <dbReference type="ChEBI" id="CHEBI:37565"/>
    </ligand>
</feature>
<dbReference type="InterPro" id="IPR013482">
    <property type="entry name" value="Molybde_CF_guanTrfase"/>
</dbReference>
<evidence type="ECO:0000256" key="4">
    <source>
        <dbReference type="ARBA" id="ARBA00022741"/>
    </source>
</evidence>
<evidence type="ECO:0000256" key="7">
    <source>
        <dbReference type="ARBA" id="ARBA00023150"/>
    </source>
</evidence>
<dbReference type="Proteomes" id="UP000650466">
    <property type="component" value="Unassembled WGS sequence"/>
</dbReference>
<dbReference type="GO" id="GO:0005525">
    <property type="term" value="F:GTP binding"/>
    <property type="evidence" value="ECO:0007669"/>
    <property type="project" value="UniProtKB-UniRule"/>
</dbReference>
<dbReference type="GO" id="GO:0046872">
    <property type="term" value="F:metal ion binding"/>
    <property type="evidence" value="ECO:0007669"/>
    <property type="project" value="UniProtKB-KW"/>
</dbReference>
<proteinExistence type="inferred from homology"/>
<comment type="catalytic activity">
    <reaction evidence="8">
        <text>Mo-molybdopterin + GTP + H(+) = Mo-molybdopterin guanine dinucleotide + diphosphate</text>
        <dbReference type="Rhea" id="RHEA:34243"/>
        <dbReference type="ChEBI" id="CHEBI:15378"/>
        <dbReference type="ChEBI" id="CHEBI:33019"/>
        <dbReference type="ChEBI" id="CHEBI:37565"/>
        <dbReference type="ChEBI" id="CHEBI:71302"/>
        <dbReference type="ChEBI" id="CHEBI:71310"/>
        <dbReference type="EC" id="2.7.7.77"/>
    </reaction>
</comment>
<comment type="domain">
    <text evidence="8">The N-terminal domain determines nucleotide recognition and specific binding, while the C-terminal domain determines the specific binding to the target protein.</text>
</comment>
<comment type="cofactor">
    <cofactor evidence="8">
        <name>Mg(2+)</name>
        <dbReference type="ChEBI" id="CHEBI:18420"/>
    </cofactor>
</comment>
<evidence type="ECO:0000313" key="10">
    <source>
        <dbReference type="EMBL" id="MBD0383578.1"/>
    </source>
</evidence>
<dbReference type="EC" id="2.7.7.77" evidence="8"/>